<dbReference type="Proteomes" id="UP000763641">
    <property type="component" value="Unassembled WGS sequence"/>
</dbReference>
<proteinExistence type="predicted"/>
<dbReference type="EMBL" id="JAFEMC010000003">
    <property type="protein sequence ID" value="MBM6576992.1"/>
    <property type="molecule type" value="Genomic_DNA"/>
</dbReference>
<keyword evidence="2" id="KW-1185">Reference proteome</keyword>
<evidence type="ECO:0000313" key="1">
    <source>
        <dbReference type="EMBL" id="MBM6576992.1"/>
    </source>
</evidence>
<sequence>MANRGWYGTDEQWAHFEAALLPIDPNINGFAARHAPSVRQNERDSVGRSMRWGNNPSALLQLYLADPDRLTWNLWACCSDDRGSDRYWKTTFLMEGEEVAAFAPFIDALLERGFSELTEWREHPNLLTFATKIASMPKL</sequence>
<gene>
    <name evidence="1" type="ORF">ILT43_11450</name>
</gene>
<organism evidence="1 2">
    <name type="scientific">Sphingomonas longa</name>
    <dbReference type="NCBI Taxonomy" id="2778730"/>
    <lineage>
        <taxon>Bacteria</taxon>
        <taxon>Pseudomonadati</taxon>
        <taxon>Pseudomonadota</taxon>
        <taxon>Alphaproteobacteria</taxon>
        <taxon>Sphingomonadales</taxon>
        <taxon>Sphingomonadaceae</taxon>
        <taxon>Sphingomonas</taxon>
    </lineage>
</organism>
<name>A0ABS2D7W5_9SPHN</name>
<protein>
    <submittedName>
        <fullName evidence="1">Uncharacterized protein</fullName>
    </submittedName>
</protein>
<comment type="caution">
    <text evidence="1">The sequence shown here is derived from an EMBL/GenBank/DDBJ whole genome shotgun (WGS) entry which is preliminary data.</text>
</comment>
<reference evidence="1 2" key="1">
    <citation type="submission" date="2020-12" db="EMBL/GenBank/DDBJ databases">
        <title>Sphingomonas sp.</title>
        <authorList>
            <person name="Kim M.K."/>
        </authorList>
    </citation>
    <scope>NUCLEOTIDE SEQUENCE [LARGE SCALE GENOMIC DNA]</scope>
    <source>
        <strain evidence="1 2">BT552</strain>
    </source>
</reference>
<evidence type="ECO:0000313" key="2">
    <source>
        <dbReference type="Proteomes" id="UP000763641"/>
    </source>
</evidence>
<dbReference type="RefSeq" id="WP_204199095.1">
    <property type="nucleotide sequence ID" value="NZ_JAFEMC010000003.1"/>
</dbReference>
<accession>A0ABS2D7W5</accession>